<feature type="region of interest" description="Disordered" evidence="11">
    <location>
        <begin position="777"/>
        <end position="820"/>
    </location>
</feature>
<dbReference type="InterPro" id="IPR019821">
    <property type="entry name" value="Kinesin_motor_CS"/>
</dbReference>
<dbReference type="EMBL" id="WJQU01000002">
    <property type="protein sequence ID" value="KAJ6643935.1"/>
    <property type="molecule type" value="Genomic_DNA"/>
</dbReference>
<dbReference type="PANTHER" id="PTHR47969:SF21">
    <property type="entry name" value="KINESIN-LIKE PROTEIN"/>
    <property type="match status" value="1"/>
</dbReference>
<dbReference type="InterPro" id="IPR013087">
    <property type="entry name" value="Znf_C2H2_type"/>
</dbReference>
<reference evidence="13" key="1">
    <citation type="submission" date="2022-07" db="EMBL/GenBank/DDBJ databases">
        <authorList>
            <person name="Trinca V."/>
            <person name="Uliana J.V.C."/>
            <person name="Torres T.T."/>
            <person name="Ward R.J."/>
            <person name="Monesi N."/>
        </authorList>
    </citation>
    <scope>NUCLEOTIDE SEQUENCE</scope>
    <source>
        <strain evidence="13">HSMRA1968</strain>
        <tissue evidence="13">Whole embryos</tissue>
    </source>
</reference>
<sequence length="1016" mass="114497">TRFVQHTARHERLDKLMGDDFKQYRANMRCGYDECAYNKNMGHNNKSSHFHCMKCNFICSDTNKVVAHRRQHSKLEYIRDAGFRKVANNERCTTGELDSQSGSTRTIFPKKHDFLLLFCGVVVFEIKMFVSVSEINSTQLVDLNLVKSKLLENGGKCESYCEMSSYEPERTGPKVQDCAVHLENPSDTSVAPKTFTYDSSYGSNAPTEAIYNDICYSLVENVLEGYNGTIFAYGQTGCGKSHTMQGPEIAVDCKDRRILAQRGLISRSFDHIFEAISVSSGVQYLALVSYLEIYNENIRDLLNPSESSSNLALKELPGEGVCVQNLSTHTVHNAVDCERLLAVGTKNRIVGATLMNATSSRSHSIFTISLEQISTSEGNRLIEDDGVSIKKGKLNLVDLAGSERQNKTGATGDRLKEATKINLSLSALGNVISALVDGKTKHVPYRDSKLTRLLQDSLGGNTKTLMIACISPAAYNYDETLSTLRYASRAKNIHNKPKINEDPKDAILREYQQEIMKLKQMLNGGNHSNEAESSAWVNDEKIKLKTMYEVEVERLKREHETQRKEKEDLVRDMEQLKILYENQLTSLSKKVAEPNNNNEKFNNRNLVDATRHDKDAIDIKGDLIGGERANDVQLKEKHKRKKLAAQNRMSALANCLNRLEQGEDRDILQDHYTSIQQELHVKSEALKSQRQKIRSLEREVSDLQSEFQLDRADYLESIRRLDKNLKFYQQLIDKAIPLLRRDGRFWDIDAIKEDAVWNEDLAKWKLPENSMIKLKLPPAVDAKQPNGREKSSTSLTAPGRLERSSNHSHKDLSSTLVDADDDGVNDECNVEADLLIKPPTSAPAASNSGSFQPVKKMERQISQSLIGEEKLQRSDGKDIAVSYFRPRRAVELIQQNRVINNWKGNTNWATPVTNWSLASHQLLPTAGSHRQIVNSIHNGQVPLSKTWCGPPTQSLLITENKDSLIHDEWLLNNDDSQLVSKQSTQRKRRPQAAGFGRSKNLVADVTQSEDEHSTVS</sequence>
<dbReference type="PRINTS" id="PR00380">
    <property type="entry name" value="KINESINHEAVY"/>
</dbReference>
<feature type="compositionally biased region" description="Basic and acidic residues" evidence="11">
    <location>
        <begin position="800"/>
        <end position="812"/>
    </location>
</feature>
<evidence type="ECO:0000313" key="14">
    <source>
        <dbReference type="Proteomes" id="UP001151699"/>
    </source>
</evidence>
<keyword evidence="6 10" id="KW-0175">Coiled coil</keyword>
<dbReference type="Gene3D" id="3.40.850.10">
    <property type="entry name" value="Kinesin motor domain"/>
    <property type="match status" value="1"/>
</dbReference>
<keyword evidence="5 9" id="KW-0067">ATP-binding</keyword>
<protein>
    <submittedName>
        <fullName evidence="13">Osmotic avoidance abnormal protein 3</fullName>
    </submittedName>
</protein>
<dbReference type="GO" id="GO:0003777">
    <property type="term" value="F:microtubule motor activity"/>
    <property type="evidence" value="ECO:0007669"/>
    <property type="project" value="InterPro"/>
</dbReference>
<dbReference type="FunFam" id="3.40.850.10:FF:000082">
    <property type="entry name" value="OSM3-like kinesin"/>
    <property type="match status" value="1"/>
</dbReference>
<evidence type="ECO:0000256" key="7">
    <source>
        <dbReference type="ARBA" id="ARBA00023175"/>
    </source>
</evidence>
<evidence type="ECO:0000256" key="1">
    <source>
        <dbReference type="ARBA" id="ARBA00004245"/>
    </source>
</evidence>
<keyword evidence="14" id="KW-1185">Reference proteome</keyword>
<dbReference type="PANTHER" id="PTHR47969">
    <property type="entry name" value="CHROMOSOME-ASSOCIATED KINESIN KIF4A-RELATED"/>
    <property type="match status" value="1"/>
</dbReference>
<feature type="coiled-coil region" evidence="10">
    <location>
        <begin position="538"/>
        <end position="583"/>
    </location>
</feature>
<feature type="coiled-coil region" evidence="10">
    <location>
        <begin position="679"/>
        <end position="713"/>
    </location>
</feature>
<evidence type="ECO:0000256" key="2">
    <source>
        <dbReference type="ARBA" id="ARBA00022490"/>
    </source>
</evidence>
<dbReference type="OrthoDB" id="3176171at2759"/>
<dbReference type="Pfam" id="PF00225">
    <property type="entry name" value="Kinesin"/>
    <property type="match status" value="1"/>
</dbReference>
<dbReference type="InterPro" id="IPR027640">
    <property type="entry name" value="Kinesin-like_fam"/>
</dbReference>
<gene>
    <name evidence="13" type="primary">osm-3</name>
    <name evidence="13" type="ORF">Bhyg_08900</name>
</gene>
<keyword evidence="4 9" id="KW-0547">Nucleotide-binding</keyword>
<dbReference type="PROSITE" id="PS00411">
    <property type="entry name" value="KINESIN_MOTOR_1"/>
    <property type="match status" value="1"/>
</dbReference>
<comment type="similarity">
    <text evidence="9">Belongs to the TRAFAC class myosin-kinesin ATPase superfamily. Kinesin family.</text>
</comment>
<dbReference type="PROSITE" id="PS00028">
    <property type="entry name" value="ZINC_FINGER_C2H2_1"/>
    <property type="match status" value="1"/>
</dbReference>
<dbReference type="InterPro" id="IPR001752">
    <property type="entry name" value="Kinesin_motor_dom"/>
</dbReference>
<keyword evidence="7 9" id="KW-0505">Motor protein</keyword>
<dbReference type="AlphaFoldDB" id="A0A9Q0S5E0"/>
<dbReference type="InterPro" id="IPR027417">
    <property type="entry name" value="P-loop_NTPase"/>
</dbReference>
<feature type="non-terminal residue" evidence="13">
    <location>
        <position position="1"/>
    </location>
</feature>
<feature type="region of interest" description="Disordered" evidence="11">
    <location>
        <begin position="979"/>
        <end position="1016"/>
    </location>
</feature>
<comment type="caution">
    <text evidence="13">The sequence shown here is derived from an EMBL/GenBank/DDBJ whole genome shotgun (WGS) entry which is preliminary data.</text>
</comment>
<feature type="binding site" evidence="9">
    <location>
        <begin position="234"/>
        <end position="241"/>
    </location>
    <ligand>
        <name>ATP</name>
        <dbReference type="ChEBI" id="CHEBI:30616"/>
    </ligand>
</feature>
<keyword evidence="3" id="KW-0493">Microtubule</keyword>
<dbReference type="GO" id="GO:0005874">
    <property type="term" value="C:microtubule"/>
    <property type="evidence" value="ECO:0007669"/>
    <property type="project" value="UniProtKB-KW"/>
</dbReference>
<accession>A0A9Q0S5E0</accession>
<dbReference type="GO" id="GO:0007018">
    <property type="term" value="P:microtubule-based movement"/>
    <property type="evidence" value="ECO:0007669"/>
    <property type="project" value="InterPro"/>
</dbReference>
<dbReference type="GO" id="GO:0005524">
    <property type="term" value="F:ATP binding"/>
    <property type="evidence" value="ECO:0007669"/>
    <property type="project" value="UniProtKB-UniRule"/>
</dbReference>
<evidence type="ECO:0000256" key="6">
    <source>
        <dbReference type="ARBA" id="ARBA00023054"/>
    </source>
</evidence>
<dbReference type="SUPFAM" id="SSF52540">
    <property type="entry name" value="P-loop containing nucleoside triphosphate hydrolases"/>
    <property type="match status" value="1"/>
</dbReference>
<evidence type="ECO:0000256" key="9">
    <source>
        <dbReference type="PROSITE-ProRule" id="PRU00283"/>
    </source>
</evidence>
<keyword evidence="2" id="KW-0963">Cytoplasm</keyword>
<name>A0A9Q0S5E0_9DIPT</name>
<evidence type="ECO:0000256" key="8">
    <source>
        <dbReference type="ARBA" id="ARBA00023212"/>
    </source>
</evidence>
<evidence type="ECO:0000256" key="3">
    <source>
        <dbReference type="ARBA" id="ARBA00022701"/>
    </source>
</evidence>
<evidence type="ECO:0000256" key="11">
    <source>
        <dbReference type="SAM" id="MobiDB-lite"/>
    </source>
</evidence>
<evidence type="ECO:0000256" key="10">
    <source>
        <dbReference type="SAM" id="Coils"/>
    </source>
</evidence>
<evidence type="ECO:0000313" key="13">
    <source>
        <dbReference type="EMBL" id="KAJ6643935.1"/>
    </source>
</evidence>
<evidence type="ECO:0000256" key="4">
    <source>
        <dbReference type="ARBA" id="ARBA00022741"/>
    </source>
</evidence>
<dbReference type="SMART" id="SM00129">
    <property type="entry name" value="KISc"/>
    <property type="match status" value="1"/>
</dbReference>
<dbReference type="InterPro" id="IPR036961">
    <property type="entry name" value="Kinesin_motor_dom_sf"/>
</dbReference>
<evidence type="ECO:0000259" key="12">
    <source>
        <dbReference type="PROSITE" id="PS50067"/>
    </source>
</evidence>
<proteinExistence type="inferred from homology"/>
<dbReference type="PROSITE" id="PS50067">
    <property type="entry name" value="KINESIN_MOTOR_2"/>
    <property type="match status" value="1"/>
</dbReference>
<dbReference type="Proteomes" id="UP001151699">
    <property type="component" value="Chromosome B"/>
</dbReference>
<organism evidence="13 14">
    <name type="scientific">Pseudolycoriella hygida</name>
    <dbReference type="NCBI Taxonomy" id="35572"/>
    <lineage>
        <taxon>Eukaryota</taxon>
        <taxon>Metazoa</taxon>
        <taxon>Ecdysozoa</taxon>
        <taxon>Arthropoda</taxon>
        <taxon>Hexapoda</taxon>
        <taxon>Insecta</taxon>
        <taxon>Pterygota</taxon>
        <taxon>Neoptera</taxon>
        <taxon>Endopterygota</taxon>
        <taxon>Diptera</taxon>
        <taxon>Nematocera</taxon>
        <taxon>Sciaroidea</taxon>
        <taxon>Sciaridae</taxon>
        <taxon>Pseudolycoriella</taxon>
    </lineage>
</organism>
<evidence type="ECO:0000256" key="5">
    <source>
        <dbReference type="ARBA" id="ARBA00022840"/>
    </source>
</evidence>
<feature type="domain" description="Kinesin motor" evidence="12">
    <location>
        <begin position="168"/>
        <end position="493"/>
    </location>
</feature>
<comment type="subcellular location">
    <subcellularLocation>
        <location evidence="1">Cytoplasm</location>
        <location evidence="1">Cytoskeleton</location>
    </subcellularLocation>
</comment>
<dbReference type="GO" id="GO:0008017">
    <property type="term" value="F:microtubule binding"/>
    <property type="evidence" value="ECO:0007669"/>
    <property type="project" value="InterPro"/>
</dbReference>
<keyword evidence="8" id="KW-0206">Cytoskeleton</keyword>